<feature type="chain" id="PRO_5045520041" evidence="1">
    <location>
        <begin position="29"/>
        <end position="262"/>
    </location>
</feature>
<evidence type="ECO:0000256" key="1">
    <source>
        <dbReference type="SAM" id="SignalP"/>
    </source>
</evidence>
<proteinExistence type="predicted"/>
<name>A0ABQ5R5V8_9ACTN</name>
<dbReference type="Proteomes" id="UP001144280">
    <property type="component" value="Unassembled WGS sequence"/>
</dbReference>
<dbReference type="RefSeq" id="WP_281903029.1">
    <property type="nucleotide sequence ID" value="NZ_BSDI01000049.1"/>
</dbReference>
<keyword evidence="1" id="KW-0732">Signal</keyword>
<accession>A0ABQ5R5V8</accession>
<gene>
    <name evidence="2" type="ORF">Pa4123_70290</name>
</gene>
<organism evidence="2 3">
    <name type="scientific">Phytohabitans aurantiacus</name>
    <dbReference type="NCBI Taxonomy" id="3016789"/>
    <lineage>
        <taxon>Bacteria</taxon>
        <taxon>Bacillati</taxon>
        <taxon>Actinomycetota</taxon>
        <taxon>Actinomycetes</taxon>
        <taxon>Micromonosporales</taxon>
        <taxon>Micromonosporaceae</taxon>
    </lineage>
</organism>
<keyword evidence="3" id="KW-1185">Reference proteome</keyword>
<reference evidence="2" key="1">
    <citation type="submission" date="2022-12" db="EMBL/GenBank/DDBJ databases">
        <title>New Phytohabitans aurantiacus sp. RD004123 nov., an actinomycete isolated from soil.</title>
        <authorList>
            <person name="Triningsih D.W."/>
            <person name="Harunari E."/>
            <person name="Igarashi Y."/>
        </authorList>
    </citation>
    <scope>NUCLEOTIDE SEQUENCE</scope>
    <source>
        <strain evidence="2">RD004123</strain>
    </source>
</reference>
<dbReference type="EMBL" id="BSDI01000049">
    <property type="protein sequence ID" value="GLI01753.1"/>
    <property type="molecule type" value="Genomic_DNA"/>
</dbReference>
<comment type="caution">
    <text evidence="2">The sequence shown here is derived from an EMBL/GenBank/DDBJ whole genome shotgun (WGS) entry which is preliminary data.</text>
</comment>
<feature type="signal peptide" evidence="1">
    <location>
        <begin position="1"/>
        <end position="28"/>
    </location>
</feature>
<sequence length="262" mass="27746">MSRRIGVWLSSFVLLTAGLLAPASAARAAEPLTASITCGADNDLVTAQATGYGLFPGTKLDVTFSVYSGGYATATTAGPVPSIGLTTIPTTVNRRGGYAVTGFSRPMPAGSLFYLEKVRVTVTKVSTGEQIAAPQDVMCYRDLRTTLEVDCDPTTGSSRVGVSATGFPYPATISVRYYAPRVFSQASADSPGFNTFFSPYVVKTVTTNADGTWSDVAVDGTGSTAYYAWSEWRVEVWTVSQVNSFPLGWTETALCVSADQRP</sequence>
<protein>
    <submittedName>
        <fullName evidence="2">Uncharacterized protein</fullName>
    </submittedName>
</protein>
<evidence type="ECO:0000313" key="2">
    <source>
        <dbReference type="EMBL" id="GLI01753.1"/>
    </source>
</evidence>
<evidence type="ECO:0000313" key="3">
    <source>
        <dbReference type="Proteomes" id="UP001144280"/>
    </source>
</evidence>